<evidence type="ECO:0000256" key="12">
    <source>
        <dbReference type="ARBA" id="ARBA00048573"/>
    </source>
</evidence>
<dbReference type="InterPro" id="IPR018149">
    <property type="entry name" value="Lys-tRNA-synth_II_C"/>
</dbReference>
<evidence type="ECO:0000259" key="15">
    <source>
        <dbReference type="PROSITE" id="PS50862"/>
    </source>
</evidence>
<dbReference type="STRING" id="1542390.KX01_556"/>
<evidence type="ECO:0000313" key="17">
    <source>
        <dbReference type="Proteomes" id="UP000182521"/>
    </source>
</evidence>
<dbReference type="GO" id="GO:0000049">
    <property type="term" value="F:tRNA binding"/>
    <property type="evidence" value="ECO:0007669"/>
    <property type="project" value="TreeGrafter"/>
</dbReference>
<name>A0A1J0KV88_9GAMM</name>
<comment type="subcellular location">
    <subcellularLocation>
        <location evidence="1 13">Cytoplasm</location>
    </subcellularLocation>
</comment>
<dbReference type="EMBL" id="CP009654">
    <property type="protein sequence ID" value="APC97524.1"/>
    <property type="molecule type" value="Genomic_DNA"/>
</dbReference>
<keyword evidence="10 13" id="KW-0648">Protein biosynthesis</keyword>
<evidence type="ECO:0000256" key="13">
    <source>
        <dbReference type="HAMAP-Rule" id="MF_00252"/>
    </source>
</evidence>
<dbReference type="InterPro" id="IPR006195">
    <property type="entry name" value="aa-tRNA-synth_II"/>
</dbReference>
<dbReference type="InterPro" id="IPR004364">
    <property type="entry name" value="Aa-tRNA-synt_II"/>
</dbReference>
<dbReference type="KEGG" id="frc:KX01_556"/>
<dbReference type="GO" id="GO:0000287">
    <property type="term" value="F:magnesium ion binding"/>
    <property type="evidence" value="ECO:0007669"/>
    <property type="project" value="UniProtKB-UniRule"/>
</dbReference>
<gene>
    <name evidence="13 16" type="primary">lysS</name>
    <name evidence="16" type="ORF">KX01_556</name>
</gene>
<dbReference type="Proteomes" id="UP000182521">
    <property type="component" value="Chromosome"/>
</dbReference>
<feature type="binding site" evidence="13">
    <location>
        <position position="480"/>
    </location>
    <ligand>
        <name>Mg(2+)</name>
        <dbReference type="ChEBI" id="CHEBI:18420"/>
        <label>2</label>
    </ligand>
</feature>
<dbReference type="InterPro" id="IPR044136">
    <property type="entry name" value="Lys-tRNA-ligase_II_N"/>
</dbReference>
<keyword evidence="11 13" id="KW-0030">Aminoacyl-tRNA synthetase</keyword>
<dbReference type="AlphaFoldDB" id="A0A1J0KV88"/>
<dbReference type="FunFam" id="3.30.930.10:FF:000001">
    <property type="entry name" value="Lysine--tRNA ligase"/>
    <property type="match status" value="1"/>
</dbReference>
<evidence type="ECO:0000256" key="8">
    <source>
        <dbReference type="ARBA" id="ARBA00022840"/>
    </source>
</evidence>
<feature type="binding site" evidence="13">
    <location>
        <position position="480"/>
    </location>
    <ligand>
        <name>Mg(2+)</name>
        <dbReference type="ChEBI" id="CHEBI:18420"/>
        <label>1</label>
    </ligand>
</feature>
<evidence type="ECO:0000256" key="2">
    <source>
        <dbReference type="ARBA" id="ARBA00008226"/>
    </source>
</evidence>
<dbReference type="Pfam" id="PF01336">
    <property type="entry name" value="tRNA_anti-codon"/>
    <property type="match status" value="1"/>
</dbReference>
<dbReference type="PANTHER" id="PTHR42918:SF15">
    <property type="entry name" value="LYSINE--TRNA LIGASE, CHLOROPLASTIC_MITOCHONDRIAL"/>
    <property type="match status" value="1"/>
</dbReference>
<feature type="binding site" evidence="13">
    <location>
        <position position="473"/>
    </location>
    <ligand>
        <name>Mg(2+)</name>
        <dbReference type="ChEBI" id="CHEBI:18420"/>
        <label>1</label>
    </ligand>
</feature>
<evidence type="ECO:0000256" key="14">
    <source>
        <dbReference type="RuleBase" id="RU000336"/>
    </source>
</evidence>
<dbReference type="NCBIfam" id="TIGR00499">
    <property type="entry name" value="lysS_bact"/>
    <property type="match status" value="1"/>
</dbReference>
<keyword evidence="4 13" id="KW-0963">Cytoplasm</keyword>
<dbReference type="EC" id="6.1.1.6" evidence="13"/>
<evidence type="ECO:0000256" key="3">
    <source>
        <dbReference type="ARBA" id="ARBA00011738"/>
    </source>
</evidence>
<keyword evidence="9 13" id="KW-0460">Magnesium</keyword>
<dbReference type="InterPro" id="IPR012340">
    <property type="entry name" value="NA-bd_OB-fold"/>
</dbReference>
<organism evidence="16 17">
    <name type="scientific">Francisella frigiditurris</name>
    <dbReference type="NCBI Taxonomy" id="1542390"/>
    <lineage>
        <taxon>Bacteria</taxon>
        <taxon>Pseudomonadati</taxon>
        <taxon>Pseudomonadota</taxon>
        <taxon>Gammaproteobacteria</taxon>
        <taxon>Thiotrichales</taxon>
        <taxon>Francisellaceae</taxon>
        <taxon>Francisella</taxon>
    </lineage>
</organism>
<proteinExistence type="inferred from homology"/>
<dbReference type="SUPFAM" id="SSF55681">
    <property type="entry name" value="Class II aaRS and biotin synthetases"/>
    <property type="match status" value="1"/>
</dbReference>
<dbReference type="OrthoDB" id="9802326at2"/>
<comment type="subunit">
    <text evidence="3 13">Homodimer.</text>
</comment>
<evidence type="ECO:0000256" key="6">
    <source>
        <dbReference type="ARBA" id="ARBA00022723"/>
    </source>
</evidence>
<evidence type="ECO:0000256" key="10">
    <source>
        <dbReference type="ARBA" id="ARBA00022917"/>
    </source>
</evidence>
<sequence>MSSKLKDLIKTSIKEYLEANDIVIKDAVRGKVREQVEKTLAEKDLHEHSLDIHERVPEFVRKHIEEMQENSQIALRKEKLQTLAGQNNGISHPNKFKRDVVAACLQARYAEKTKQELEDAEDKKTYKVSGRVVLRRVMGKASFFTLQDMSGRVQIYLKKDDLPEGQYDTFKNLCDLGDIVAVSGKVFKTNTGELSVHADHFEILTKAIRPLPDKFHGLADQEMRYRQRYVDLITNEKSREVFKVRSKVVSFIRRYFDDHKFMEVETPMMHVLQGGAAAKPFKTHHNALDMPLYLRIAPELYLKRLVVGGFERVYEINRNFRNEGVSSRHNPEFTMLEFYMAYADYNDLMDLTEDMLPKLVQEIAGTTELEYGKFKVNFAAPYERISMVNSIVKHNGDISKDDLASFDKTKAIAERLDIKVEPFHELGHLINEIFEETVEAKLIQPTFITDYPAVVSPLARRSDGNPEFTDRFEFFIGAREIANGFSELNDAEDQATRFRKQVEAAAFGDDEAMPYDKDYIRALEYGMPPTAGQGIGIDRLVMYLTNSQSIRDVILFPHMKPE</sequence>
<keyword evidence="8 13" id="KW-0067">ATP-binding</keyword>
<evidence type="ECO:0000256" key="7">
    <source>
        <dbReference type="ARBA" id="ARBA00022741"/>
    </source>
</evidence>
<keyword evidence="5 13" id="KW-0436">Ligase</keyword>
<dbReference type="SUPFAM" id="SSF50249">
    <property type="entry name" value="Nucleic acid-binding proteins"/>
    <property type="match status" value="1"/>
</dbReference>
<dbReference type="Gene3D" id="2.40.50.140">
    <property type="entry name" value="Nucleic acid-binding proteins"/>
    <property type="match status" value="1"/>
</dbReference>
<feature type="domain" description="Aminoacyl-transfer RNA synthetases class-II family profile" evidence="15">
    <location>
        <begin position="242"/>
        <end position="561"/>
    </location>
</feature>
<reference evidence="17" key="1">
    <citation type="submission" date="2014-10" db="EMBL/GenBank/DDBJ databases">
        <authorList>
            <person name="Kuske C.R."/>
            <person name="Challacombe J.F."/>
            <person name="Daligault H.E."/>
            <person name="Davenport K.W."/>
            <person name="Johnson S.L."/>
            <person name="Siddaramappa S."/>
            <person name="Petersen J.M."/>
        </authorList>
    </citation>
    <scope>NUCLEOTIDE SEQUENCE [LARGE SCALE GENOMIC DNA]</scope>
    <source>
        <strain evidence="17">CA97-1460</strain>
    </source>
</reference>
<keyword evidence="6 13" id="KW-0479">Metal-binding</keyword>
<dbReference type="PRINTS" id="PR00982">
    <property type="entry name" value="TRNASYNTHLYS"/>
</dbReference>
<dbReference type="PIRSF" id="PIRSF039101">
    <property type="entry name" value="LysRS2"/>
    <property type="match status" value="1"/>
</dbReference>
<dbReference type="PANTHER" id="PTHR42918">
    <property type="entry name" value="LYSYL-TRNA SYNTHETASE"/>
    <property type="match status" value="1"/>
</dbReference>
<dbReference type="InterPro" id="IPR034762">
    <property type="entry name" value="Lys-tRNA-ligase_II_bac/euk"/>
</dbReference>
<dbReference type="CDD" id="cd04322">
    <property type="entry name" value="LysRS_N"/>
    <property type="match status" value="1"/>
</dbReference>
<keyword evidence="7 13" id="KW-0547">Nucleotide-binding</keyword>
<dbReference type="GO" id="GO:0005524">
    <property type="term" value="F:ATP binding"/>
    <property type="evidence" value="ECO:0007669"/>
    <property type="project" value="UniProtKB-UniRule"/>
</dbReference>
<evidence type="ECO:0000256" key="1">
    <source>
        <dbReference type="ARBA" id="ARBA00004496"/>
    </source>
</evidence>
<dbReference type="InterPro" id="IPR004365">
    <property type="entry name" value="NA-bd_OB_tRNA"/>
</dbReference>
<evidence type="ECO:0000256" key="5">
    <source>
        <dbReference type="ARBA" id="ARBA00022598"/>
    </source>
</evidence>
<evidence type="ECO:0000256" key="4">
    <source>
        <dbReference type="ARBA" id="ARBA00022490"/>
    </source>
</evidence>
<evidence type="ECO:0000256" key="9">
    <source>
        <dbReference type="ARBA" id="ARBA00022842"/>
    </source>
</evidence>
<keyword evidence="17" id="KW-1185">Reference proteome</keyword>
<dbReference type="GO" id="GO:0006430">
    <property type="term" value="P:lysyl-tRNA aminoacylation"/>
    <property type="evidence" value="ECO:0007669"/>
    <property type="project" value="UniProtKB-UniRule"/>
</dbReference>
<accession>A0A1J0KV88</accession>
<dbReference type="CDD" id="cd00775">
    <property type="entry name" value="LysRS_core"/>
    <property type="match status" value="1"/>
</dbReference>
<comment type="similarity">
    <text evidence="2 13">Belongs to the class-II aminoacyl-tRNA synthetase family.</text>
</comment>
<evidence type="ECO:0000256" key="11">
    <source>
        <dbReference type="ARBA" id="ARBA00023146"/>
    </source>
</evidence>
<comment type="cofactor">
    <cofactor evidence="13 14">
        <name>Mg(2+)</name>
        <dbReference type="ChEBI" id="CHEBI:18420"/>
    </cofactor>
    <text evidence="13 14">Binds 3 Mg(2+) ions per subunit.</text>
</comment>
<evidence type="ECO:0000313" key="16">
    <source>
        <dbReference type="EMBL" id="APC97524.1"/>
    </source>
</evidence>
<dbReference type="Gene3D" id="3.30.930.10">
    <property type="entry name" value="Bira Bifunctional Protein, Domain 2"/>
    <property type="match status" value="1"/>
</dbReference>
<dbReference type="FunFam" id="2.40.50.140:FF:000024">
    <property type="entry name" value="Lysine--tRNA ligase"/>
    <property type="match status" value="1"/>
</dbReference>
<comment type="catalytic activity">
    <reaction evidence="12 13 14">
        <text>tRNA(Lys) + L-lysine + ATP = L-lysyl-tRNA(Lys) + AMP + diphosphate</text>
        <dbReference type="Rhea" id="RHEA:20792"/>
        <dbReference type="Rhea" id="RHEA-COMP:9696"/>
        <dbReference type="Rhea" id="RHEA-COMP:9697"/>
        <dbReference type="ChEBI" id="CHEBI:30616"/>
        <dbReference type="ChEBI" id="CHEBI:32551"/>
        <dbReference type="ChEBI" id="CHEBI:33019"/>
        <dbReference type="ChEBI" id="CHEBI:78442"/>
        <dbReference type="ChEBI" id="CHEBI:78529"/>
        <dbReference type="ChEBI" id="CHEBI:456215"/>
        <dbReference type="EC" id="6.1.1.6"/>
    </reaction>
</comment>
<dbReference type="GO" id="GO:0042803">
    <property type="term" value="F:protein homodimerization activity"/>
    <property type="evidence" value="ECO:0007669"/>
    <property type="project" value="UniProtKB-ARBA"/>
</dbReference>
<dbReference type="Pfam" id="PF00152">
    <property type="entry name" value="tRNA-synt_2"/>
    <property type="match status" value="1"/>
</dbReference>
<dbReference type="HAMAP" id="MF_00252">
    <property type="entry name" value="Lys_tRNA_synth_class2"/>
    <property type="match status" value="1"/>
</dbReference>
<dbReference type="GO" id="GO:0004824">
    <property type="term" value="F:lysine-tRNA ligase activity"/>
    <property type="evidence" value="ECO:0007669"/>
    <property type="project" value="UniProtKB-UniRule"/>
</dbReference>
<dbReference type="PROSITE" id="PS50862">
    <property type="entry name" value="AA_TRNA_LIGASE_II"/>
    <property type="match status" value="1"/>
</dbReference>
<dbReference type="InterPro" id="IPR045864">
    <property type="entry name" value="aa-tRNA-synth_II/BPL/LPL"/>
</dbReference>
<protein>
    <recommendedName>
        <fullName evidence="13">Lysine--tRNA ligase</fullName>
        <ecNumber evidence="13">6.1.1.6</ecNumber>
    </recommendedName>
    <alternativeName>
        <fullName evidence="13">Lysyl-tRNA synthetase</fullName>
        <shortName evidence="13">LysRS</shortName>
    </alternativeName>
</protein>
<dbReference type="NCBIfam" id="NF001756">
    <property type="entry name" value="PRK00484.1"/>
    <property type="match status" value="1"/>
</dbReference>
<dbReference type="InterPro" id="IPR002313">
    <property type="entry name" value="Lys-tRNA-ligase_II"/>
</dbReference>
<dbReference type="GO" id="GO:0005829">
    <property type="term" value="C:cytosol"/>
    <property type="evidence" value="ECO:0007669"/>
    <property type="project" value="UniProtKB-ARBA"/>
</dbReference>